<evidence type="ECO:0000256" key="7">
    <source>
        <dbReference type="ARBA" id="ARBA00022989"/>
    </source>
</evidence>
<dbReference type="Ensembl" id="ENSSGRT00000081850.1">
    <property type="protein sequence ID" value="ENSSGRP00000076890.1"/>
    <property type="gene ID" value="ENSSGRG00000038955.1"/>
</dbReference>
<dbReference type="Proteomes" id="UP000472262">
    <property type="component" value="Unassembled WGS sequence"/>
</dbReference>
<keyword evidence="10" id="KW-0325">Glycoprotein</keyword>
<reference evidence="14" key="1">
    <citation type="submission" date="2025-08" db="UniProtKB">
        <authorList>
            <consortium name="Ensembl"/>
        </authorList>
    </citation>
    <scope>IDENTIFICATION</scope>
</reference>
<evidence type="ECO:0000313" key="14">
    <source>
        <dbReference type="Ensembl" id="ENSSGRP00000076890.1"/>
    </source>
</evidence>
<name>A0A672QLG9_SINGR</name>
<dbReference type="Pfam" id="PF10149">
    <property type="entry name" value="TM231"/>
    <property type="match status" value="1"/>
</dbReference>
<accession>A0A672QLG9</accession>
<comment type="function">
    <text evidence="12">Transmembrane component of the tectonic-like complex, a complex localized at the transition zone of primary cilia and acting as a barrier that prevents diffusion of transmembrane proteins between the cilia and plasma membranes. Required for ciliogenesis and sonic hedgehog/SHH signaling.</text>
</comment>
<feature type="transmembrane region" description="Helical" evidence="13">
    <location>
        <begin position="256"/>
        <end position="276"/>
    </location>
</feature>
<comment type="similarity">
    <text evidence="2">Belongs to the TMEM231 family.</text>
</comment>
<proteinExistence type="inferred from homology"/>
<evidence type="ECO:0000256" key="12">
    <source>
        <dbReference type="ARBA" id="ARBA00024803"/>
    </source>
</evidence>
<dbReference type="AlphaFoldDB" id="A0A672QLG9"/>
<dbReference type="PANTHER" id="PTHR14605:SF1">
    <property type="entry name" value="TRANSMEMBRANE PROTEIN 231"/>
    <property type="match status" value="1"/>
</dbReference>
<keyword evidence="9 13" id="KW-0472">Membrane</keyword>
<dbReference type="GO" id="GO:0060170">
    <property type="term" value="C:ciliary membrane"/>
    <property type="evidence" value="ECO:0007669"/>
    <property type="project" value="UniProtKB-SubCell"/>
</dbReference>
<evidence type="ECO:0000256" key="10">
    <source>
        <dbReference type="ARBA" id="ARBA00023180"/>
    </source>
</evidence>
<dbReference type="GO" id="GO:0035869">
    <property type="term" value="C:ciliary transition zone"/>
    <property type="evidence" value="ECO:0007669"/>
    <property type="project" value="TreeGrafter"/>
</dbReference>
<evidence type="ECO:0000256" key="3">
    <source>
        <dbReference type="ARBA" id="ARBA00015087"/>
    </source>
</evidence>
<evidence type="ECO:0000256" key="1">
    <source>
        <dbReference type="ARBA" id="ARBA00004272"/>
    </source>
</evidence>
<dbReference type="OMA" id="PALYTRY"/>
<evidence type="ECO:0000256" key="4">
    <source>
        <dbReference type="ARBA" id="ARBA00022475"/>
    </source>
</evidence>
<organism evidence="14 15">
    <name type="scientific">Sinocyclocheilus grahami</name>
    <name type="common">Dianchi golden-line fish</name>
    <name type="synonym">Barbus grahami</name>
    <dbReference type="NCBI Taxonomy" id="75366"/>
    <lineage>
        <taxon>Eukaryota</taxon>
        <taxon>Metazoa</taxon>
        <taxon>Chordata</taxon>
        <taxon>Craniata</taxon>
        <taxon>Vertebrata</taxon>
        <taxon>Euteleostomi</taxon>
        <taxon>Actinopterygii</taxon>
        <taxon>Neopterygii</taxon>
        <taxon>Teleostei</taxon>
        <taxon>Ostariophysi</taxon>
        <taxon>Cypriniformes</taxon>
        <taxon>Cyprinidae</taxon>
        <taxon>Cyprininae</taxon>
        <taxon>Sinocyclocheilus</taxon>
    </lineage>
</organism>
<evidence type="ECO:0000256" key="6">
    <source>
        <dbReference type="ARBA" id="ARBA00022794"/>
    </source>
</evidence>
<keyword evidence="4" id="KW-1003">Cell membrane</keyword>
<protein>
    <recommendedName>
        <fullName evidence="3">Transmembrane protein 231</fullName>
    </recommendedName>
</protein>
<feature type="transmembrane region" description="Helical" evidence="13">
    <location>
        <begin position="23"/>
        <end position="43"/>
    </location>
</feature>
<evidence type="ECO:0000256" key="11">
    <source>
        <dbReference type="ARBA" id="ARBA00023273"/>
    </source>
</evidence>
<keyword evidence="15" id="KW-1185">Reference proteome</keyword>
<evidence type="ECO:0000256" key="2">
    <source>
        <dbReference type="ARBA" id="ARBA00009082"/>
    </source>
</evidence>
<dbReference type="PANTHER" id="PTHR14605">
    <property type="entry name" value="CHST5 PROTEIN"/>
    <property type="match status" value="1"/>
</dbReference>
<keyword evidence="6" id="KW-0970">Cilium biogenesis/degradation</keyword>
<keyword evidence="5 13" id="KW-0812">Transmembrane</keyword>
<evidence type="ECO:0000256" key="8">
    <source>
        <dbReference type="ARBA" id="ARBA00023069"/>
    </source>
</evidence>
<keyword evidence="11" id="KW-0966">Cell projection</keyword>
<keyword evidence="7 13" id="KW-1133">Transmembrane helix</keyword>
<reference evidence="14" key="2">
    <citation type="submission" date="2025-09" db="UniProtKB">
        <authorList>
            <consortium name="Ensembl"/>
        </authorList>
    </citation>
    <scope>IDENTIFICATION</scope>
</reference>
<comment type="subcellular location">
    <subcellularLocation>
        <location evidence="1">Cell projection</location>
        <location evidence="1">Cilium membrane</location>
        <topology evidence="1">Multi-pass membrane protein</topology>
    </subcellularLocation>
</comment>
<dbReference type="FunCoup" id="A0A672QLG9">
    <property type="interactions" value="529"/>
</dbReference>
<evidence type="ECO:0000313" key="15">
    <source>
        <dbReference type="Proteomes" id="UP000472262"/>
    </source>
</evidence>
<dbReference type="InParanoid" id="A0A672QLG9"/>
<sequence>MAFYDVYSHPALISYRTRVCTRATLFVCVVLCLTYITPLLVAYRSQGKLLLAEEQAVVQFQYDMIVIGATDTAGSYIAWSTFPTFNRLIGDHLRIPSVSVQEEDRDQDGKSDFLVLQINIPLKPEEQMFGIQLLLTFSYQLFRMSTVVMQTLAFVQHSSPVPGSQLFVCGDLKLNQRTPLPHRGLHSTYNVSLIDGSSLFASTYDLPNIIRLYQQRNLTTYLSGVIPVWTVGRAANSPFQISAQINYPVETITYPLHLRFAWIQYVSVLLIFLWVFQHIQTFVFQNQVLPTTAVAPFKQHSS</sequence>
<evidence type="ECO:0000256" key="5">
    <source>
        <dbReference type="ARBA" id="ARBA00022692"/>
    </source>
</evidence>
<dbReference type="GO" id="GO:0060271">
    <property type="term" value="P:cilium assembly"/>
    <property type="evidence" value="ECO:0007669"/>
    <property type="project" value="TreeGrafter"/>
</dbReference>
<evidence type="ECO:0000256" key="13">
    <source>
        <dbReference type="SAM" id="Phobius"/>
    </source>
</evidence>
<dbReference type="GO" id="GO:0032880">
    <property type="term" value="P:regulation of protein localization"/>
    <property type="evidence" value="ECO:0007669"/>
    <property type="project" value="TreeGrafter"/>
</dbReference>
<evidence type="ECO:0000256" key="9">
    <source>
        <dbReference type="ARBA" id="ARBA00023136"/>
    </source>
</evidence>
<keyword evidence="8" id="KW-0969">Cilium</keyword>
<dbReference type="InterPro" id="IPR019306">
    <property type="entry name" value="TMEM231"/>
</dbReference>